<dbReference type="AlphaFoldDB" id="A0A368VIA8"/>
<sequence length="100" mass="10982">MHLGRGARPEALTTEQQRLWNVLGGRCVRIGTEDSDCDVLDVEGAYANWLDDIGADFVILRPDFHVAATTADPVRLRSHLETILNELHLTADGRATATAE</sequence>
<reference evidence="1 2" key="1">
    <citation type="submission" date="2018-07" db="EMBL/GenBank/DDBJ databases">
        <title>Genomic Encyclopedia of Type Strains, Phase III (KMG-III): the genomes of soil and plant-associated and newly described type strains.</title>
        <authorList>
            <person name="Whitman W."/>
        </authorList>
    </citation>
    <scope>NUCLEOTIDE SEQUENCE [LARGE SCALE GENOMIC DNA]</scope>
    <source>
        <strain evidence="1 2">CECT 8575</strain>
    </source>
</reference>
<evidence type="ECO:0000313" key="1">
    <source>
        <dbReference type="EMBL" id="RCW40941.1"/>
    </source>
</evidence>
<protein>
    <submittedName>
        <fullName evidence="1">Uncharacterized protein</fullName>
    </submittedName>
</protein>
<evidence type="ECO:0000313" key="2">
    <source>
        <dbReference type="Proteomes" id="UP000253495"/>
    </source>
</evidence>
<dbReference type="EMBL" id="QPJC01000009">
    <property type="protein sequence ID" value="RCW40941.1"/>
    <property type="molecule type" value="Genomic_DNA"/>
</dbReference>
<comment type="caution">
    <text evidence="1">The sequence shown here is derived from an EMBL/GenBank/DDBJ whole genome shotgun (WGS) entry which is preliminary data.</text>
</comment>
<proteinExistence type="predicted"/>
<gene>
    <name evidence="1" type="ORF">DFQ14_10918</name>
</gene>
<keyword evidence="2" id="KW-1185">Reference proteome</keyword>
<organism evidence="1 2">
    <name type="scientific">Halopolyspora algeriensis</name>
    <dbReference type="NCBI Taxonomy" id="1500506"/>
    <lineage>
        <taxon>Bacteria</taxon>
        <taxon>Bacillati</taxon>
        <taxon>Actinomycetota</taxon>
        <taxon>Actinomycetes</taxon>
        <taxon>Actinomycetes incertae sedis</taxon>
        <taxon>Halopolyspora</taxon>
    </lineage>
</organism>
<accession>A0A368VIA8</accession>
<dbReference type="Proteomes" id="UP000253495">
    <property type="component" value="Unassembled WGS sequence"/>
</dbReference>
<name>A0A368VIA8_9ACTN</name>